<dbReference type="Gene3D" id="1.20.1280.50">
    <property type="match status" value="1"/>
</dbReference>
<dbReference type="SUPFAM" id="SSF81383">
    <property type="entry name" value="F-box domain"/>
    <property type="match status" value="1"/>
</dbReference>
<evidence type="ECO:0000259" key="1">
    <source>
        <dbReference type="Pfam" id="PF03478"/>
    </source>
</evidence>
<dbReference type="PANTHER" id="PTHR33110">
    <property type="entry name" value="F-BOX/KELCH-REPEAT PROTEIN-RELATED"/>
    <property type="match status" value="1"/>
</dbReference>
<dbReference type="InterPro" id="IPR005174">
    <property type="entry name" value="KIB1-4_b-propeller"/>
</dbReference>
<keyword evidence="3" id="KW-1185">Reference proteome</keyword>
<comment type="caution">
    <text evidence="2">The sequence shown here is derived from an EMBL/GenBank/DDBJ whole genome shotgun (WGS) entry which is preliminary data.</text>
</comment>
<dbReference type="Pfam" id="PF03478">
    <property type="entry name" value="Beta-prop_KIB1-4"/>
    <property type="match status" value="1"/>
</dbReference>
<sequence>MATPLPTHNQVPIPVDASFAGDTEASAAGFPTVLPLPLVDQATTHSISCMTEAEQFVPWSELRPELVGLVLKRLPSLADRVRMRAVCHPWRNGTMSQALPLPFPWLTLPNGTFLSIPGGEVHQIPVPDGSSCHGSIDSSLFLMSSDGAFSLLNPFSKTTFELPNLVTTWQREIDDHTTHLADVPVSYKLVAPTPLGSSPKSLAAALIIGSGYAENLCIIKPQVATYPFRLSADPYPLVDFAFFDGRLHMVSEFFKLFIVDFSENLENNPNISCAIDSVGDFLGAPQYLDPKGFYQLKQYLVESGGKLLMVQRFMSSSFRNTNVQTVGFKVLEADMRTNPGQWRMVSDLGGHALFLGKQSSKSLPAGEGCGSHEDCIYFICDYPCRESSANPLRDSGIYSMRNGTFRPLYSGTPAVPERQAGQWGLTWFFPPEAV</sequence>
<evidence type="ECO:0000313" key="2">
    <source>
        <dbReference type="EMBL" id="KAK1604217.1"/>
    </source>
</evidence>
<dbReference type="PANTHER" id="PTHR33110:SF36">
    <property type="entry name" value="OS06G0148600 PROTEIN"/>
    <property type="match status" value="1"/>
</dbReference>
<organism evidence="2 3">
    <name type="scientific">Lolium multiflorum</name>
    <name type="common">Italian ryegrass</name>
    <name type="synonym">Lolium perenne subsp. multiflorum</name>
    <dbReference type="NCBI Taxonomy" id="4521"/>
    <lineage>
        <taxon>Eukaryota</taxon>
        <taxon>Viridiplantae</taxon>
        <taxon>Streptophyta</taxon>
        <taxon>Embryophyta</taxon>
        <taxon>Tracheophyta</taxon>
        <taxon>Spermatophyta</taxon>
        <taxon>Magnoliopsida</taxon>
        <taxon>Liliopsida</taxon>
        <taxon>Poales</taxon>
        <taxon>Poaceae</taxon>
        <taxon>BOP clade</taxon>
        <taxon>Pooideae</taxon>
        <taxon>Poodae</taxon>
        <taxon>Poeae</taxon>
        <taxon>Poeae Chloroplast Group 2 (Poeae type)</taxon>
        <taxon>Loliodinae</taxon>
        <taxon>Loliinae</taxon>
        <taxon>Lolium</taxon>
    </lineage>
</organism>
<reference evidence="2" key="1">
    <citation type="submission" date="2023-07" db="EMBL/GenBank/DDBJ databases">
        <title>A chromosome-level genome assembly of Lolium multiflorum.</title>
        <authorList>
            <person name="Chen Y."/>
            <person name="Copetti D."/>
            <person name="Kolliker R."/>
            <person name="Studer B."/>
        </authorList>
    </citation>
    <scope>NUCLEOTIDE SEQUENCE</scope>
    <source>
        <strain evidence="2">02402/16</strain>
        <tissue evidence="2">Leaf</tissue>
    </source>
</reference>
<dbReference type="InterPro" id="IPR036047">
    <property type="entry name" value="F-box-like_dom_sf"/>
</dbReference>
<gene>
    <name evidence="2" type="ORF">QYE76_027890</name>
</gene>
<dbReference type="Proteomes" id="UP001231189">
    <property type="component" value="Unassembled WGS sequence"/>
</dbReference>
<protein>
    <recommendedName>
        <fullName evidence="1">KIB1-4 beta-propeller domain-containing protein</fullName>
    </recommendedName>
</protein>
<accession>A0AAD8VE08</accession>
<feature type="domain" description="KIB1-4 beta-propeller" evidence="1">
    <location>
        <begin position="113"/>
        <end position="398"/>
    </location>
</feature>
<proteinExistence type="predicted"/>
<dbReference type="EMBL" id="JAUUTY010000007">
    <property type="protein sequence ID" value="KAK1604217.1"/>
    <property type="molecule type" value="Genomic_DNA"/>
</dbReference>
<name>A0AAD8VE08_LOLMU</name>
<dbReference type="AlphaFoldDB" id="A0AAD8VE08"/>
<evidence type="ECO:0000313" key="3">
    <source>
        <dbReference type="Proteomes" id="UP001231189"/>
    </source>
</evidence>